<evidence type="ECO:0000256" key="2">
    <source>
        <dbReference type="SAM" id="SignalP"/>
    </source>
</evidence>
<dbReference type="InterPro" id="IPR029044">
    <property type="entry name" value="Nucleotide-diphossugar_trans"/>
</dbReference>
<accession>A0ABN9SN16</accession>
<feature type="compositionally biased region" description="Polar residues" evidence="1">
    <location>
        <begin position="322"/>
        <end position="348"/>
    </location>
</feature>
<proteinExistence type="predicted"/>
<feature type="region of interest" description="Disordered" evidence="1">
    <location>
        <begin position="30"/>
        <end position="52"/>
    </location>
</feature>
<dbReference type="Gene3D" id="3.90.550.10">
    <property type="entry name" value="Spore Coat Polysaccharide Biosynthesis Protein SpsA, Chain A"/>
    <property type="match status" value="1"/>
</dbReference>
<dbReference type="PROSITE" id="PS51257">
    <property type="entry name" value="PROKAR_LIPOPROTEIN"/>
    <property type="match status" value="1"/>
</dbReference>
<feature type="chain" id="PRO_5045947151" evidence="2">
    <location>
        <begin position="19"/>
        <end position="348"/>
    </location>
</feature>
<protein>
    <submittedName>
        <fullName evidence="3">Uncharacterized protein</fullName>
    </submittedName>
</protein>
<dbReference type="EMBL" id="CAUYUJ010012071">
    <property type="protein sequence ID" value="CAK0833201.1"/>
    <property type="molecule type" value="Genomic_DNA"/>
</dbReference>
<feature type="signal peptide" evidence="2">
    <location>
        <begin position="1"/>
        <end position="18"/>
    </location>
</feature>
<organism evidence="3 4">
    <name type="scientific">Prorocentrum cordatum</name>
    <dbReference type="NCBI Taxonomy" id="2364126"/>
    <lineage>
        <taxon>Eukaryota</taxon>
        <taxon>Sar</taxon>
        <taxon>Alveolata</taxon>
        <taxon>Dinophyceae</taxon>
        <taxon>Prorocentrales</taxon>
        <taxon>Prorocentraceae</taxon>
        <taxon>Prorocentrum</taxon>
    </lineage>
</organism>
<feature type="compositionally biased region" description="Low complexity" evidence="1">
    <location>
        <begin position="33"/>
        <end position="42"/>
    </location>
</feature>
<keyword evidence="2" id="KW-0732">Signal</keyword>
<comment type="caution">
    <text evidence="3">The sequence shown here is derived from an EMBL/GenBank/DDBJ whole genome shotgun (WGS) entry which is preliminary data.</text>
</comment>
<dbReference type="Proteomes" id="UP001189429">
    <property type="component" value="Unassembled WGS sequence"/>
</dbReference>
<reference evidence="3" key="1">
    <citation type="submission" date="2023-10" db="EMBL/GenBank/DDBJ databases">
        <authorList>
            <person name="Chen Y."/>
            <person name="Shah S."/>
            <person name="Dougan E. K."/>
            <person name="Thang M."/>
            <person name="Chan C."/>
        </authorList>
    </citation>
    <scope>NUCLEOTIDE SEQUENCE [LARGE SCALE GENOMIC DNA]</scope>
</reference>
<keyword evidence="4" id="KW-1185">Reference proteome</keyword>
<sequence length="348" mass="37914">MPRLWGALLLVVPSGTSCLSLGGQLPGARDFGAQSSSDASAARQRDDPDYSPYFDEDVETAIRTSALMGGAGGGRMDPKSKIATSMFTEVDMLCDTVPRPLSDHDERLGSGNPVCRYEPQEDVLQHYADHPADIAIVIPSNYEKDKHVSDNASDHDPLFLGVLTWKMYARYHGYAFYSGPPEKSCPELEERHPAWTKPCMAMGLIEKHKYLLVVDRDTTVIKPRLRLEPLFAAAGLMNQGANKVLAVAEEWGSCKKGVRSPLSGDVNTGIVLVKQSQDARDALATWFYGPTWCKNVTAETPWTYPSGGRFTRNPAMGAAASRTESTSGRTIRSASTPAWPATSLSATR</sequence>
<feature type="region of interest" description="Disordered" evidence="1">
    <location>
        <begin position="304"/>
        <end position="348"/>
    </location>
</feature>
<evidence type="ECO:0000313" key="4">
    <source>
        <dbReference type="Proteomes" id="UP001189429"/>
    </source>
</evidence>
<evidence type="ECO:0000256" key="1">
    <source>
        <dbReference type="SAM" id="MobiDB-lite"/>
    </source>
</evidence>
<name>A0ABN9SN16_9DINO</name>
<gene>
    <name evidence="3" type="ORF">PCOR1329_LOCUS30971</name>
</gene>
<evidence type="ECO:0000313" key="3">
    <source>
        <dbReference type="EMBL" id="CAK0833201.1"/>
    </source>
</evidence>